<keyword evidence="2" id="KW-0433">Leucine-rich repeat</keyword>
<evidence type="ECO:0000256" key="4">
    <source>
        <dbReference type="ARBA" id="ARBA00022741"/>
    </source>
</evidence>
<keyword evidence="6" id="KW-0067">ATP-binding</keyword>
<dbReference type="PANTHER" id="PTHR36766">
    <property type="entry name" value="PLANT BROAD-SPECTRUM MILDEW RESISTANCE PROTEIN RPW8"/>
    <property type="match status" value="1"/>
</dbReference>
<dbReference type="Gene3D" id="1.20.5.4130">
    <property type="match status" value="1"/>
</dbReference>
<keyword evidence="3" id="KW-0677">Repeat</keyword>
<sequence>MDFAISAARWVVGKALAPVMDGVLEAWAASTELGPNIRALKMELLYAQGMLDNAEGRDIRSPALKELLLNLQQLAYDADDSLDELDYFRIQDFLDGTFEAADAHPGGRVPDAILNTRHTANAVAKQLGLSSHHASKPEGEASVPPGEKQVGGGGGASTARHYTVRALGKHFLCCSFPPVSGTSDTEDTPAPQQDKNVVDPNNLATISDTTTPAPPPRESSVVMDPHAHSGTLNTPSPKLEFHRVKMSERLKQIVDELKPLCAKVSVILNLELLNSHRIIAKQVAANIGASLLRDQGHAPIFSKTDKLEIKHCPKVVLLPRIPWTRTLCSVKIEEVGSSILETLKYSKSNHCAELEIIGKGLIMDSLEEKVLVFGNLTDLEELVIRRWPLQFKDLQKLTSLRSLCIKKSEFVPSECEGKVNWQISVERLHVAKSCVTGKELTRLISHLPKLSDLFIRRCQKITQIGVAGEQQQLTAHITAPSTSAARLEDAEASYEQQGTSEEEETEKGGDDGLLLLPAHLSNSLRRLETKDCRELSLLLVAYPPLPDGGGCKTEKGGDGGGLHALRSLEELYIIRCPRGHLSELYIKGSPKLFVGSDLIRALQDRDKERHRHSCKLRKLLTDDVAGFLDAPICTILSSSLAKLTLVGDDAVRFTKEQEDALQLLASLQDLEFRSFDKLQCLPTCLHTLSKLKRLEIRYCDVISSLPEDGLPVSLQELDLSSCDNEELNQQCRNFILDHPGIELFEYL</sequence>
<feature type="domain" description="Disease resistance N-terminal" evidence="8">
    <location>
        <begin position="28"/>
        <end position="87"/>
    </location>
</feature>
<keyword evidence="5" id="KW-0611">Plant defense</keyword>
<evidence type="ECO:0000313" key="10">
    <source>
        <dbReference type="EMBL" id="KAF8651246.1"/>
    </source>
</evidence>
<comment type="caution">
    <text evidence="10">The sequence shown here is derived from an EMBL/GenBank/DDBJ whole genome shotgun (WGS) entry which is preliminary data.</text>
</comment>
<proteinExistence type="inferred from homology"/>
<dbReference type="Proteomes" id="UP000636709">
    <property type="component" value="Unassembled WGS sequence"/>
</dbReference>
<dbReference type="EMBL" id="JACEFO010002685">
    <property type="protein sequence ID" value="KAF8651246.1"/>
    <property type="molecule type" value="Genomic_DNA"/>
</dbReference>
<evidence type="ECO:0000256" key="3">
    <source>
        <dbReference type="ARBA" id="ARBA00022737"/>
    </source>
</evidence>
<dbReference type="GO" id="GO:0006952">
    <property type="term" value="P:defense response"/>
    <property type="evidence" value="ECO:0007669"/>
    <property type="project" value="UniProtKB-KW"/>
</dbReference>
<dbReference type="OrthoDB" id="676834at2759"/>
<evidence type="ECO:0000259" key="9">
    <source>
        <dbReference type="Pfam" id="PF23622"/>
    </source>
</evidence>
<evidence type="ECO:0000256" key="5">
    <source>
        <dbReference type="ARBA" id="ARBA00022821"/>
    </source>
</evidence>
<dbReference type="PANTHER" id="PTHR36766:SF70">
    <property type="entry name" value="DISEASE RESISTANCE PROTEIN RGA4"/>
    <property type="match status" value="1"/>
</dbReference>
<evidence type="ECO:0000256" key="7">
    <source>
        <dbReference type="SAM" id="MobiDB-lite"/>
    </source>
</evidence>
<evidence type="ECO:0000313" key="11">
    <source>
        <dbReference type="Proteomes" id="UP000636709"/>
    </source>
</evidence>
<feature type="region of interest" description="Disordered" evidence="7">
    <location>
        <begin position="127"/>
        <end position="158"/>
    </location>
</feature>
<accession>A0A835DW94</accession>
<dbReference type="Pfam" id="PF18052">
    <property type="entry name" value="Rx_N"/>
    <property type="match status" value="1"/>
</dbReference>
<gene>
    <name evidence="10" type="ORF">HU200_063494</name>
</gene>
<evidence type="ECO:0000259" key="8">
    <source>
        <dbReference type="Pfam" id="PF18052"/>
    </source>
</evidence>
<feature type="domain" description="At1g61320/AtMIF1 LRR" evidence="9">
    <location>
        <begin position="397"/>
        <end position="474"/>
    </location>
</feature>
<keyword evidence="11" id="KW-1185">Reference proteome</keyword>
<evidence type="ECO:0000256" key="1">
    <source>
        <dbReference type="ARBA" id="ARBA00008894"/>
    </source>
</evidence>
<comment type="similarity">
    <text evidence="1">Belongs to the disease resistance NB-LRR family.</text>
</comment>
<reference evidence="10" key="1">
    <citation type="submission" date="2020-07" db="EMBL/GenBank/DDBJ databases">
        <title>Genome sequence and genetic diversity analysis of an under-domesticated orphan crop, white fonio (Digitaria exilis).</title>
        <authorList>
            <person name="Bennetzen J.L."/>
            <person name="Chen S."/>
            <person name="Ma X."/>
            <person name="Wang X."/>
            <person name="Yssel A.E.J."/>
            <person name="Chaluvadi S.R."/>
            <person name="Johnson M."/>
            <person name="Gangashetty P."/>
            <person name="Hamidou F."/>
            <person name="Sanogo M.D."/>
            <person name="Zwaenepoel A."/>
            <person name="Wallace J."/>
            <person name="Van De Peer Y."/>
            <person name="Van Deynze A."/>
        </authorList>
    </citation>
    <scope>NUCLEOTIDE SEQUENCE</scope>
    <source>
        <tissue evidence="10">Leaves</tissue>
    </source>
</reference>
<dbReference type="SUPFAM" id="SSF52058">
    <property type="entry name" value="L domain-like"/>
    <property type="match status" value="1"/>
</dbReference>
<feature type="compositionally biased region" description="Polar residues" evidence="7">
    <location>
        <begin position="202"/>
        <end position="211"/>
    </location>
</feature>
<dbReference type="AlphaFoldDB" id="A0A835DW94"/>
<dbReference type="Pfam" id="PF23622">
    <property type="entry name" value="LRR_At1g61320_AtMIF1"/>
    <property type="match status" value="1"/>
</dbReference>
<feature type="region of interest" description="Disordered" evidence="7">
    <location>
        <begin position="180"/>
        <end position="219"/>
    </location>
</feature>
<keyword evidence="4" id="KW-0547">Nucleotide-binding</keyword>
<dbReference type="GO" id="GO:0005524">
    <property type="term" value="F:ATP binding"/>
    <property type="evidence" value="ECO:0007669"/>
    <property type="project" value="UniProtKB-KW"/>
</dbReference>
<dbReference type="InterPro" id="IPR041118">
    <property type="entry name" value="Rx_N"/>
</dbReference>
<dbReference type="Gene3D" id="3.80.10.10">
    <property type="entry name" value="Ribonuclease Inhibitor"/>
    <property type="match status" value="2"/>
</dbReference>
<name>A0A835DW94_9POAL</name>
<protein>
    <recommendedName>
        <fullName evidence="12">Rx N-terminal domain-containing protein</fullName>
    </recommendedName>
</protein>
<evidence type="ECO:0000256" key="6">
    <source>
        <dbReference type="ARBA" id="ARBA00022840"/>
    </source>
</evidence>
<feature type="region of interest" description="Disordered" evidence="7">
    <location>
        <begin position="480"/>
        <end position="511"/>
    </location>
</feature>
<evidence type="ECO:0008006" key="12">
    <source>
        <dbReference type="Google" id="ProtNLM"/>
    </source>
</evidence>
<dbReference type="InterPro" id="IPR055357">
    <property type="entry name" value="LRR_At1g61320_AtMIF1"/>
</dbReference>
<dbReference type="InterPro" id="IPR032675">
    <property type="entry name" value="LRR_dom_sf"/>
</dbReference>
<evidence type="ECO:0000256" key="2">
    <source>
        <dbReference type="ARBA" id="ARBA00022614"/>
    </source>
</evidence>
<organism evidence="10 11">
    <name type="scientific">Digitaria exilis</name>
    <dbReference type="NCBI Taxonomy" id="1010633"/>
    <lineage>
        <taxon>Eukaryota</taxon>
        <taxon>Viridiplantae</taxon>
        <taxon>Streptophyta</taxon>
        <taxon>Embryophyta</taxon>
        <taxon>Tracheophyta</taxon>
        <taxon>Spermatophyta</taxon>
        <taxon>Magnoliopsida</taxon>
        <taxon>Liliopsida</taxon>
        <taxon>Poales</taxon>
        <taxon>Poaceae</taxon>
        <taxon>PACMAD clade</taxon>
        <taxon>Panicoideae</taxon>
        <taxon>Panicodae</taxon>
        <taxon>Paniceae</taxon>
        <taxon>Anthephorinae</taxon>
        <taxon>Digitaria</taxon>
    </lineage>
</organism>